<name>A0ABT9W3R8_9BACI</name>
<evidence type="ECO:0000313" key="2">
    <source>
        <dbReference type="EMBL" id="MDQ0167490.1"/>
    </source>
</evidence>
<keyword evidence="3" id="KW-1185">Reference proteome</keyword>
<dbReference type="Proteomes" id="UP001235840">
    <property type="component" value="Unassembled WGS sequence"/>
</dbReference>
<feature type="transmembrane region" description="Helical" evidence="1">
    <location>
        <begin position="190"/>
        <end position="213"/>
    </location>
</feature>
<keyword evidence="1" id="KW-0812">Transmembrane</keyword>
<feature type="transmembrane region" description="Helical" evidence="1">
    <location>
        <begin position="291"/>
        <end position="314"/>
    </location>
</feature>
<keyword evidence="1" id="KW-1133">Transmembrane helix</keyword>
<reference evidence="2 3" key="1">
    <citation type="submission" date="2023-07" db="EMBL/GenBank/DDBJ databases">
        <title>Genomic Encyclopedia of Type Strains, Phase IV (KMG-IV): sequencing the most valuable type-strain genomes for metagenomic binning, comparative biology and taxonomic classification.</title>
        <authorList>
            <person name="Goeker M."/>
        </authorList>
    </citation>
    <scope>NUCLEOTIDE SEQUENCE [LARGE SCALE GENOMIC DNA]</scope>
    <source>
        <strain evidence="2 3">DSM 12751</strain>
    </source>
</reference>
<feature type="transmembrane region" description="Helical" evidence="1">
    <location>
        <begin position="268"/>
        <end position="285"/>
    </location>
</feature>
<feature type="transmembrane region" description="Helical" evidence="1">
    <location>
        <begin position="105"/>
        <end position="129"/>
    </location>
</feature>
<dbReference type="RefSeq" id="WP_307396438.1">
    <property type="nucleotide sequence ID" value="NZ_BAAADK010000001.1"/>
</dbReference>
<proteinExistence type="predicted"/>
<feature type="transmembrane region" description="Helical" evidence="1">
    <location>
        <begin position="219"/>
        <end position="239"/>
    </location>
</feature>
<sequence length="478" mass="53462">MTPTDRQRTIQDTDRSSVTFKDRLTMLLGIITCSIAILYLVHVFVPSIWLERVYSLLTIILLVFGVFSVRKGNQIAVILLLIGGFLIFLMYRIDPWVVIEGFGQNINLLTLFFVVPLIGIVISAGGYLTALKYKLMQLQQGKEAHPYRWSALLTASMGLILNLGSLPLIYRIAQESFPSFEQKKMGVVLLRAFTFCMFWSPYFVNVGLILVLFDLSWVEVGWVGLLLAIAYSVLATVFFKRIQFHEDSFSRAPMDKASYNEMDISRKIKSLAIWASVLIILSFTFDMLTELSMLTVVSLMAVFYPLAWAIRIGILQDFIHSVVEYIKGSFTRLKNEVVVFISAGFFGMAISYTNVGEIISTLIYRFSFEMTYLLALLIIVFTVTLAAIGIHPIIVVVGIGSSLEPSVLGVSPVFLAANLLMAWGLATSLSPFSGSILMVSSITDESPWTIARQNLSFNLVCLLVLPLLLYSLHRIGII</sequence>
<feature type="transmembrane region" description="Helical" evidence="1">
    <location>
        <begin position="455"/>
        <end position="472"/>
    </location>
</feature>
<feature type="transmembrane region" description="Helical" evidence="1">
    <location>
        <begin position="52"/>
        <end position="69"/>
    </location>
</feature>
<feature type="transmembrane region" description="Helical" evidence="1">
    <location>
        <begin position="372"/>
        <end position="399"/>
    </location>
</feature>
<dbReference type="EMBL" id="JAUSTY010000016">
    <property type="protein sequence ID" value="MDQ0167490.1"/>
    <property type="molecule type" value="Genomic_DNA"/>
</dbReference>
<keyword evidence="1" id="KW-0472">Membrane</keyword>
<feature type="transmembrane region" description="Helical" evidence="1">
    <location>
        <begin position="149"/>
        <end position="170"/>
    </location>
</feature>
<evidence type="ECO:0000256" key="1">
    <source>
        <dbReference type="SAM" id="Phobius"/>
    </source>
</evidence>
<organism evidence="2 3">
    <name type="scientific">Caldalkalibacillus horti</name>
    <dbReference type="NCBI Taxonomy" id="77523"/>
    <lineage>
        <taxon>Bacteria</taxon>
        <taxon>Bacillati</taxon>
        <taxon>Bacillota</taxon>
        <taxon>Bacilli</taxon>
        <taxon>Bacillales</taxon>
        <taxon>Bacillaceae</taxon>
        <taxon>Caldalkalibacillus</taxon>
    </lineage>
</organism>
<feature type="transmembrane region" description="Helical" evidence="1">
    <location>
        <begin position="24"/>
        <end position="45"/>
    </location>
</feature>
<comment type="caution">
    <text evidence="2">The sequence shown here is derived from an EMBL/GenBank/DDBJ whole genome shotgun (WGS) entry which is preliminary data.</text>
</comment>
<protein>
    <submittedName>
        <fullName evidence="2">MFS family permease</fullName>
    </submittedName>
</protein>
<evidence type="ECO:0000313" key="3">
    <source>
        <dbReference type="Proteomes" id="UP001235840"/>
    </source>
</evidence>
<accession>A0ABT9W3R8</accession>
<feature type="transmembrane region" description="Helical" evidence="1">
    <location>
        <begin position="335"/>
        <end position="352"/>
    </location>
</feature>
<gene>
    <name evidence="2" type="ORF">J2S11_003415</name>
</gene>
<feature type="transmembrane region" description="Helical" evidence="1">
    <location>
        <begin position="75"/>
        <end position="93"/>
    </location>
</feature>